<dbReference type="PANTHER" id="PTHR13237:SF9">
    <property type="entry name" value="NEUROGUIDIN"/>
    <property type="match status" value="1"/>
</dbReference>
<feature type="region of interest" description="Disordered" evidence="1">
    <location>
        <begin position="128"/>
        <end position="247"/>
    </location>
</feature>
<reference evidence="3" key="5">
    <citation type="submission" date="2018-04" db="UniProtKB">
        <authorList>
            <consortium name="EnsemblFungi"/>
        </authorList>
    </citation>
    <scope>IDENTIFICATION</scope>
    <source>
        <strain evidence="3">R3-111a-1</strain>
    </source>
</reference>
<dbReference type="OrthoDB" id="203440at2759"/>
<dbReference type="eggNOG" id="KOG3117">
    <property type="taxonomic scope" value="Eukaryota"/>
</dbReference>
<sequence length="402" mass="43293">MAQTATSSLPALLNSLAQSLSSSFEATPKLSTLGTPNNGISLLDVKNELLLSYLQNLVFLILLKTRAAKSGASRTGQRPIVELNEAVVKKLVELRLYLEKGVRPLEDKLRYQIEKVLRAVDDAERQENAEAAAGAAAAKGSKRPEADSDAASGSDDDSWDGDGDDDDDSAEAPGPKIADLQYRPNPAAFVRPPGADDGDDGPGSRGKAGGKDGIYRPPKIAPTSMPTADRRDRTADRRGKQLRSATMDEFVNDELSVAPVAQPSIGTNIAGRGRHVKTVAERRDEAERQAYEETHFVRLQEGKKERARKEKLAAGGGRMNFGGEEWRGLGEGVDRINRLVRGKDGGGSGGRTKALLDKSRKRALETTDGPRGSGAASVDIGDRYQKRLKVQELGRTSRGKKR</sequence>
<feature type="region of interest" description="Disordered" evidence="1">
    <location>
        <begin position="340"/>
        <end position="381"/>
    </location>
</feature>
<reference evidence="2" key="2">
    <citation type="submission" date="2010-07" db="EMBL/GenBank/DDBJ databases">
        <authorList>
            <consortium name="The Broad Institute Genome Sequencing Platform"/>
            <consortium name="Broad Institute Genome Sequencing Center for Infectious Disease"/>
            <person name="Ma L.-J."/>
            <person name="Dead R."/>
            <person name="Young S."/>
            <person name="Zeng Q."/>
            <person name="Koehrsen M."/>
            <person name="Alvarado L."/>
            <person name="Berlin A."/>
            <person name="Chapman S.B."/>
            <person name="Chen Z."/>
            <person name="Freedman E."/>
            <person name="Gellesch M."/>
            <person name="Goldberg J."/>
            <person name="Griggs A."/>
            <person name="Gujja S."/>
            <person name="Heilman E.R."/>
            <person name="Heiman D."/>
            <person name="Hepburn T."/>
            <person name="Howarth C."/>
            <person name="Jen D."/>
            <person name="Larson L."/>
            <person name="Mehta T."/>
            <person name="Neiman D."/>
            <person name="Pearson M."/>
            <person name="Roberts A."/>
            <person name="Saif S."/>
            <person name="Shea T."/>
            <person name="Shenoy N."/>
            <person name="Sisk P."/>
            <person name="Stolte C."/>
            <person name="Sykes S."/>
            <person name="Walk T."/>
            <person name="White J."/>
            <person name="Yandava C."/>
            <person name="Haas B."/>
            <person name="Nusbaum C."/>
            <person name="Birren B."/>
        </authorList>
    </citation>
    <scope>NUCLEOTIDE SEQUENCE</scope>
    <source>
        <strain evidence="2">R3-111a-1</strain>
    </source>
</reference>
<dbReference type="Proteomes" id="UP000006039">
    <property type="component" value="Unassembled WGS sequence"/>
</dbReference>
<dbReference type="AlphaFoldDB" id="J3NQ30"/>
<dbReference type="FunCoup" id="J3NQ30">
    <property type="interactions" value="1088"/>
</dbReference>
<dbReference type="EMBL" id="GL385396">
    <property type="protein sequence ID" value="EJT78286.1"/>
    <property type="molecule type" value="Genomic_DNA"/>
</dbReference>
<reference evidence="3" key="4">
    <citation type="journal article" date="2015" name="G3 (Bethesda)">
        <title>Genome sequences of three phytopathogenic species of the Magnaporthaceae family of fungi.</title>
        <authorList>
            <person name="Okagaki L.H."/>
            <person name="Nunes C.C."/>
            <person name="Sailsbery J."/>
            <person name="Clay B."/>
            <person name="Brown D."/>
            <person name="John T."/>
            <person name="Oh Y."/>
            <person name="Young N."/>
            <person name="Fitzgerald M."/>
            <person name="Haas B.J."/>
            <person name="Zeng Q."/>
            <person name="Young S."/>
            <person name="Adiconis X."/>
            <person name="Fan L."/>
            <person name="Levin J.Z."/>
            <person name="Mitchell T.K."/>
            <person name="Okubara P.A."/>
            <person name="Farman M.L."/>
            <person name="Kohn L.M."/>
            <person name="Birren B."/>
            <person name="Ma L.-J."/>
            <person name="Dean R.A."/>
        </authorList>
    </citation>
    <scope>NUCLEOTIDE SEQUENCE</scope>
    <source>
        <strain evidence="3">R3-111a-1</strain>
    </source>
</reference>
<proteinExistence type="predicted"/>
<dbReference type="Pfam" id="PF04000">
    <property type="entry name" value="Sas10_Utp3"/>
    <property type="match status" value="1"/>
</dbReference>
<keyword evidence="4" id="KW-1185">Reference proteome</keyword>
<feature type="compositionally biased region" description="Acidic residues" evidence="1">
    <location>
        <begin position="154"/>
        <end position="170"/>
    </location>
</feature>
<evidence type="ECO:0000313" key="2">
    <source>
        <dbReference type="EMBL" id="EJT78286.1"/>
    </source>
</evidence>
<gene>
    <name evidence="3" type="primary">20343845</name>
    <name evidence="2" type="ORF">GGTG_03387</name>
</gene>
<organism evidence="2">
    <name type="scientific">Gaeumannomyces tritici (strain R3-111a-1)</name>
    <name type="common">Wheat and barley take-all root rot fungus</name>
    <name type="synonym">Gaeumannomyces graminis var. tritici</name>
    <dbReference type="NCBI Taxonomy" id="644352"/>
    <lineage>
        <taxon>Eukaryota</taxon>
        <taxon>Fungi</taxon>
        <taxon>Dikarya</taxon>
        <taxon>Ascomycota</taxon>
        <taxon>Pezizomycotina</taxon>
        <taxon>Sordariomycetes</taxon>
        <taxon>Sordariomycetidae</taxon>
        <taxon>Magnaporthales</taxon>
        <taxon>Magnaporthaceae</taxon>
        <taxon>Gaeumannomyces</taxon>
    </lineage>
</organism>
<name>J3NQ30_GAET3</name>
<dbReference type="InterPro" id="IPR007146">
    <property type="entry name" value="Sas10/Utp3/C1D"/>
</dbReference>
<dbReference type="HOGENOM" id="CLU_065858_0_0_1"/>
<dbReference type="VEuPathDB" id="FungiDB:GGTG_03387"/>
<dbReference type="PANTHER" id="PTHR13237">
    <property type="entry name" value="SOMETHING ABOUT SILENCING PROTEIN 10-RELATED"/>
    <property type="match status" value="1"/>
</dbReference>
<protein>
    <submittedName>
        <fullName evidence="2 3">Uncharacterized protein</fullName>
    </submittedName>
</protein>
<dbReference type="GO" id="GO:0000462">
    <property type="term" value="P:maturation of SSU-rRNA from tricistronic rRNA transcript (SSU-rRNA, 5.8S rRNA, LSU-rRNA)"/>
    <property type="evidence" value="ECO:0007669"/>
    <property type="project" value="TreeGrafter"/>
</dbReference>
<reference evidence="4" key="1">
    <citation type="submission" date="2010-07" db="EMBL/GenBank/DDBJ databases">
        <title>The genome sequence of Gaeumannomyces graminis var. tritici strain R3-111a-1.</title>
        <authorList>
            <consortium name="The Broad Institute Genome Sequencing Platform"/>
            <person name="Ma L.-J."/>
            <person name="Dead R."/>
            <person name="Young S."/>
            <person name="Zeng Q."/>
            <person name="Koehrsen M."/>
            <person name="Alvarado L."/>
            <person name="Berlin A."/>
            <person name="Chapman S.B."/>
            <person name="Chen Z."/>
            <person name="Freedman E."/>
            <person name="Gellesch M."/>
            <person name="Goldberg J."/>
            <person name="Griggs A."/>
            <person name="Gujja S."/>
            <person name="Heilman E.R."/>
            <person name="Heiman D."/>
            <person name="Hepburn T."/>
            <person name="Howarth C."/>
            <person name="Jen D."/>
            <person name="Larson L."/>
            <person name="Mehta T."/>
            <person name="Neiman D."/>
            <person name="Pearson M."/>
            <person name="Roberts A."/>
            <person name="Saif S."/>
            <person name="Shea T."/>
            <person name="Shenoy N."/>
            <person name="Sisk P."/>
            <person name="Stolte C."/>
            <person name="Sykes S."/>
            <person name="Walk T."/>
            <person name="White J."/>
            <person name="Yandava C."/>
            <person name="Haas B."/>
            <person name="Nusbaum C."/>
            <person name="Birren B."/>
        </authorList>
    </citation>
    <scope>NUCLEOTIDE SEQUENCE [LARGE SCALE GENOMIC DNA]</scope>
    <source>
        <strain evidence="4">R3-111a-1</strain>
    </source>
</reference>
<dbReference type="EnsemblFungi" id="EJT78286">
    <property type="protein sequence ID" value="EJT78286"/>
    <property type="gene ID" value="GGTG_03387"/>
</dbReference>
<dbReference type="GO" id="GO:0032040">
    <property type="term" value="C:small-subunit processome"/>
    <property type="evidence" value="ECO:0007669"/>
    <property type="project" value="TreeGrafter"/>
</dbReference>
<feature type="compositionally biased region" description="Basic and acidic residues" evidence="1">
    <location>
        <begin position="354"/>
        <end position="365"/>
    </location>
</feature>
<evidence type="ECO:0000313" key="4">
    <source>
        <dbReference type="Proteomes" id="UP000006039"/>
    </source>
</evidence>
<evidence type="ECO:0000256" key="1">
    <source>
        <dbReference type="SAM" id="MobiDB-lite"/>
    </source>
</evidence>
<accession>J3NQ30</accession>
<dbReference type="RefSeq" id="XP_009219431.1">
    <property type="nucleotide sequence ID" value="XM_009221167.1"/>
</dbReference>
<feature type="compositionally biased region" description="Basic and acidic residues" evidence="1">
    <location>
        <begin position="228"/>
        <end position="239"/>
    </location>
</feature>
<reference evidence="2" key="3">
    <citation type="submission" date="2010-09" db="EMBL/GenBank/DDBJ databases">
        <title>Annotation of Gaeumannomyces graminis var. tritici R3-111a-1.</title>
        <authorList>
            <consortium name="The Broad Institute Genome Sequencing Platform"/>
            <person name="Ma L.-J."/>
            <person name="Dead R."/>
            <person name="Young S.K."/>
            <person name="Zeng Q."/>
            <person name="Gargeya S."/>
            <person name="Fitzgerald M."/>
            <person name="Haas B."/>
            <person name="Abouelleil A."/>
            <person name="Alvarado L."/>
            <person name="Arachchi H.M."/>
            <person name="Berlin A."/>
            <person name="Brown A."/>
            <person name="Chapman S.B."/>
            <person name="Chen Z."/>
            <person name="Dunbar C."/>
            <person name="Freedman E."/>
            <person name="Gearin G."/>
            <person name="Gellesch M."/>
            <person name="Goldberg J."/>
            <person name="Griggs A."/>
            <person name="Gujja S."/>
            <person name="Heiman D."/>
            <person name="Howarth C."/>
            <person name="Larson L."/>
            <person name="Lui A."/>
            <person name="MacDonald P.J.P."/>
            <person name="Mehta T."/>
            <person name="Montmayeur A."/>
            <person name="Murphy C."/>
            <person name="Neiman D."/>
            <person name="Pearson M."/>
            <person name="Priest M."/>
            <person name="Roberts A."/>
            <person name="Saif S."/>
            <person name="Shea T."/>
            <person name="Shenoy N."/>
            <person name="Sisk P."/>
            <person name="Stolte C."/>
            <person name="Sykes S."/>
            <person name="Yandava C."/>
            <person name="Wortman J."/>
            <person name="Nusbaum C."/>
            <person name="Birren B."/>
        </authorList>
    </citation>
    <scope>NUCLEOTIDE SEQUENCE</scope>
    <source>
        <strain evidence="2">R3-111a-1</strain>
    </source>
</reference>
<dbReference type="STRING" id="644352.J3NQ30"/>
<evidence type="ECO:0000313" key="3">
    <source>
        <dbReference type="EnsemblFungi" id="EJT78286"/>
    </source>
</evidence>
<feature type="compositionally biased region" description="Low complexity" evidence="1">
    <location>
        <begin position="129"/>
        <end position="138"/>
    </location>
</feature>
<dbReference type="GeneID" id="20343845"/>